<dbReference type="GO" id="GO:0016787">
    <property type="term" value="F:hydrolase activity"/>
    <property type="evidence" value="ECO:0007669"/>
    <property type="project" value="UniProtKB-KW"/>
</dbReference>
<dbReference type="RefSeq" id="WP_215524313.1">
    <property type="nucleotide sequence ID" value="NZ_JACHWR010000003.1"/>
</dbReference>
<dbReference type="Proteomes" id="UP000589626">
    <property type="component" value="Unassembled WGS sequence"/>
</dbReference>
<dbReference type="Pfam" id="PF00857">
    <property type="entry name" value="Isochorismatase"/>
    <property type="match status" value="1"/>
</dbReference>
<name>A0A7W4Z449_9ACTN</name>
<dbReference type="InterPro" id="IPR036380">
    <property type="entry name" value="Isochorismatase-like_sf"/>
</dbReference>
<gene>
    <name evidence="3" type="ORF">FHU40_004358</name>
</gene>
<evidence type="ECO:0000259" key="2">
    <source>
        <dbReference type="Pfam" id="PF00857"/>
    </source>
</evidence>
<dbReference type="PANTHER" id="PTHR43540:SF6">
    <property type="entry name" value="ISOCHORISMATASE-LIKE DOMAIN-CONTAINING PROTEIN"/>
    <property type="match status" value="1"/>
</dbReference>
<evidence type="ECO:0000313" key="4">
    <source>
        <dbReference type="Proteomes" id="UP000589626"/>
    </source>
</evidence>
<accession>A0A7W4Z449</accession>
<dbReference type="Gene3D" id="3.40.50.850">
    <property type="entry name" value="Isochorismatase-like"/>
    <property type="match status" value="1"/>
</dbReference>
<dbReference type="CDD" id="cd00431">
    <property type="entry name" value="cysteine_hydrolases"/>
    <property type="match status" value="1"/>
</dbReference>
<proteinExistence type="predicted"/>
<dbReference type="InterPro" id="IPR000868">
    <property type="entry name" value="Isochorismatase-like_dom"/>
</dbReference>
<keyword evidence="4" id="KW-1185">Reference proteome</keyword>
<feature type="domain" description="Isochorismatase-like" evidence="2">
    <location>
        <begin position="15"/>
        <end position="187"/>
    </location>
</feature>
<comment type="caution">
    <text evidence="3">The sequence shown here is derived from an EMBL/GenBank/DDBJ whole genome shotgun (WGS) entry which is preliminary data.</text>
</comment>
<dbReference type="SUPFAM" id="SSF52499">
    <property type="entry name" value="Isochorismatase-like hydrolases"/>
    <property type="match status" value="1"/>
</dbReference>
<dbReference type="InterPro" id="IPR050272">
    <property type="entry name" value="Isochorismatase-like_hydrls"/>
</dbReference>
<keyword evidence="1" id="KW-0378">Hydrolase</keyword>
<evidence type="ECO:0000313" key="3">
    <source>
        <dbReference type="EMBL" id="MBB3044521.1"/>
    </source>
</evidence>
<dbReference type="PANTHER" id="PTHR43540">
    <property type="entry name" value="PEROXYUREIDOACRYLATE/UREIDOACRYLATE AMIDOHYDROLASE-RELATED"/>
    <property type="match status" value="1"/>
</dbReference>
<reference evidence="3 4" key="1">
    <citation type="submission" date="2020-08" db="EMBL/GenBank/DDBJ databases">
        <title>Sequencing the genomes of 1000 actinobacteria strains.</title>
        <authorList>
            <person name="Klenk H.-P."/>
        </authorList>
    </citation>
    <scope>NUCLEOTIDE SEQUENCE [LARGE SCALE GENOMIC DNA]</scope>
    <source>
        <strain evidence="3 4">DSM 105498</strain>
    </source>
</reference>
<dbReference type="AlphaFoldDB" id="A0A7W4Z449"/>
<organism evidence="3 4">
    <name type="scientific">Nocardioides soli</name>
    <dbReference type="NCBI Taxonomy" id="1036020"/>
    <lineage>
        <taxon>Bacteria</taxon>
        <taxon>Bacillati</taxon>
        <taxon>Actinomycetota</taxon>
        <taxon>Actinomycetes</taxon>
        <taxon>Propionibacteriales</taxon>
        <taxon>Nocardioidaceae</taxon>
        <taxon>Nocardioides</taxon>
    </lineage>
</organism>
<protein>
    <submittedName>
        <fullName evidence="3">Nicotinamidase-related amidase</fullName>
    </submittedName>
</protein>
<dbReference type="EMBL" id="JACHWR010000003">
    <property type="protein sequence ID" value="MBB3044521.1"/>
    <property type="molecule type" value="Genomic_DNA"/>
</dbReference>
<evidence type="ECO:0000256" key="1">
    <source>
        <dbReference type="ARBA" id="ARBA00022801"/>
    </source>
</evidence>
<sequence>MLSTAGPTAAGAGTTALVVVDVLNSFFHPDCGNYYPEAARVLEPIAKLLETARRRDTLVVHAVERHRPGLADFEQPKLPEHCQIGGLDSEYVDGFAPVDRAREIEVPKRRYSSFYATDLGLLLREQGVQRVVVVGVKTNVCIRATIQDGFAGGFQMVLPREATNSNRPHLEEASIEDVSRYFGDVVDLGAAEAML</sequence>